<keyword evidence="2" id="KW-0966">Cell projection</keyword>
<dbReference type="EMBL" id="CP095354">
    <property type="protein sequence ID" value="XAG79843.1"/>
    <property type="molecule type" value="Genomic_DNA"/>
</dbReference>
<sequence>MEVTTLSNAVPVRTEVKPGQLKEAAPKNAETEATALLKPVDEAEQNKEAQQDPEQLQQVAEELSNTMSMMRKGLAFKVDETSGTHVVSVMDVDSGDVIRQIPSEEALELAAKLSEVAGLLMKTEA</sequence>
<dbReference type="Pfam" id="PF03646">
    <property type="entry name" value="FlaG"/>
    <property type="match status" value="1"/>
</dbReference>
<keyword evidence="2" id="KW-0969">Cilium</keyword>
<feature type="region of interest" description="Disordered" evidence="1">
    <location>
        <begin position="1"/>
        <end position="30"/>
    </location>
</feature>
<dbReference type="PANTHER" id="PTHR37166">
    <property type="entry name" value="PROTEIN FLAG"/>
    <property type="match status" value="1"/>
</dbReference>
<proteinExistence type="predicted"/>
<keyword evidence="2" id="KW-0282">Flagellum</keyword>
<protein>
    <submittedName>
        <fullName evidence="2">Flagellar protein FlaG</fullName>
    </submittedName>
</protein>
<dbReference type="Gene3D" id="3.30.160.170">
    <property type="entry name" value="FlaG-like"/>
    <property type="match status" value="1"/>
</dbReference>
<name>A0AAU6V3I3_UNCXX</name>
<dbReference type="InterPro" id="IPR035924">
    <property type="entry name" value="FlaG-like_sf"/>
</dbReference>
<dbReference type="PANTHER" id="PTHR37166:SF1">
    <property type="entry name" value="PROTEIN FLAG"/>
    <property type="match status" value="1"/>
</dbReference>
<organism evidence="2">
    <name type="scientific">bacterium 19NY03SH02</name>
    <dbReference type="NCBI Taxonomy" id="2920631"/>
    <lineage>
        <taxon>Bacteria</taxon>
    </lineage>
</organism>
<evidence type="ECO:0000256" key="1">
    <source>
        <dbReference type="SAM" id="MobiDB-lite"/>
    </source>
</evidence>
<dbReference type="SUPFAM" id="SSF160214">
    <property type="entry name" value="FlaG-like"/>
    <property type="match status" value="1"/>
</dbReference>
<gene>
    <name evidence="2" type="ORF">MRN14_15440</name>
</gene>
<reference evidence="2" key="1">
    <citation type="submission" date="2022-03" db="EMBL/GenBank/DDBJ databases">
        <title>Sea Food Isolates.</title>
        <authorList>
            <person name="Li c."/>
        </authorList>
    </citation>
    <scope>NUCLEOTIDE SEQUENCE</scope>
    <source>
        <strain evidence="2">19NY03SH02</strain>
    </source>
</reference>
<dbReference type="InterPro" id="IPR005186">
    <property type="entry name" value="FlaG"/>
</dbReference>
<accession>A0AAU6V3I3</accession>
<dbReference type="AlphaFoldDB" id="A0AAU6V3I3"/>
<evidence type="ECO:0000313" key="2">
    <source>
        <dbReference type="EMBL" id="XAG79843.1"/>
    </source>
</evidence>